<dbReference type="RefSeq" id="WP_071061977.1">
    <property type="nucleotide sequence ID" value="NZ_MKIE01000002.1"/>
</dbReference>
<evidence type="ECO:0000313" key="1">
    <source>
        <dbReference type="EMBL" id="OHW63057.1"/>
    </source>
</evidence>
<protein>
    <recommendedName>
        <fullName evidence="3">DUF2612 domain-containing protein</fullName>
    </recommendedName>
</protein>
<dbReference type="InterPro" id="IPR021283">
    <property type="entry name" value="Phage_Wedge1"/>
</dbReference>
<evidence type="ECO:0008006" key="3">
    <source>
        <dbReference type="Google" id="ProtNLM"/>
    </source>
</evidence>
<name>A0A1S1VAA0_9FIRM</name>
<gene>
    <name evidence="1" type="ORF">EUAN_08410</name>
</gene>
<dbReference type="Pfam" id="PF11041">
    <property type="entry name" value="Phage_Wedge1"/>
    <property type="match status" value="2"/>
</dbReference>
<sequence length="217" mass="24849">MAIEKYLDNITSQHRDRPKFISWLSKSLTIIDHAYLATKSIDINFDIDNAIGQQLDLLGIIIGRERTLTFQPLNGHDPVLDDETYRLVLKTKVAINMWDGTIPHIYEIWENIFSDIGLQIEDNQDMSFNAYVTGYVNQIRQDLIQHGYIVPKPEGVKVNYIGKSIVDFKCYSGVIVGSSTSQTIEMDFDYEDIVHLREYPNLIIQGISETTLMMEGV</sequence>
<accession>A0A1S1VAA0</accession>
<evidence type="ECO:0000313" key="2">
    <source>
        <dbReference type="Proteomes" id="UP000180254"/>
    </source>
</evidence>
<proteinExistence type="predicted"/>
<reference evidence="1 2" key="1">
    <citation type="submission" date="2016-09" db="EMBL/GenBank/DDBJ databases">
        <title>Genome sequence of Eubacterium angustum.</title>
        <authorList>
            <person name="Poehlein A."/>
            <person name="Daniel R."/>
        </authorList>
    </citation>
    <scope>NUCLEOTIDE SEQUENCE [LARGE SCALE GENOMIC DNA]</scope>
    <source>
        <strain evidence="1 2">DSM 1989</strain>
    </source>
</reference>
<dbReference type="STRING" id="39480.EUAN_08410"/>
<dbReference type="Proteomes" id="UP000180254">
    <property type="component" value="Unassembled WGS sequence"/>
</dbReference>
<dbReference type="EMBL" id="MKIE01000002">
    <property type="protein sequence ID" value="OHW63057.1"/>
    <property type="molecule type" value="Genomic_DNA"/>
</dbReference>
<keyword evidence="2" id="KW-1185">Reference proteome</keyword>
<organism evidence="1 2">
    <name type="scientific">Andreesenia angusta</name>
    <dbReference type="NCBI Taxonomy" id="39480"/>
    <lineage>
        <taxon>Bacteria</taxon>
        <taxon>Bacillati</taxon>
        <taxon>Bacillota</taxon>
        <taxon>Tissierellia</taxon>
        <taxon>Tissierellales</taxon>
        <taxon>Gottschalkiaceae</taxon>
        <taxon>Andreesenia</taxon>
    </lineage>
</organism>
<comment type="caution">
    <text evidence="1">The sequence shown here is derived from an EMBL/GenBank/DDBJ whole genome shotgun (WGS) entry which is preliminary data.</text>
</comment>
<dbReference type="OrthoDB" id="5465402at2"/>
<dbReference type="AlphaFoldDB" id="A0A1S1VAA0"/>